<gene>
    <name evidence="2" type="ORF">FBZ95_105171</name>
</gene>
<keyword evidence="1" id="KW-0472">Membrane</keyword>
<dbReference type="RefSeq" id="WP_161495385.1">
    <property type="nucleotide sequence ID" value="NZ_LWIG01000008.1"/>
</dbReference>
<name>A0A560IUW0_9BRAD</name>
<evidence type="ECO:0000256" key="1">
    <source>
        <dbReference type="SAM" id="Phobius"/>
    </source>
</evidence>
<comment type="caution">
    <text evidence="2">The sequence shown here is derived from an EMBL/GenBank/DDBJ whole genome shotgun (WGS) entry which is preliminary data.</text>
</comment>
<accession>A0A560IUW0</accession>
<dbReference type="OrthoDB" id="8256148at2"/>
<dbReference type="Proteomes" id="UP000315914">
    <property type="component" value="Unassembled WGS sequence"/>
</dbReference>
<proteinExistence type="predicted"/>
<reference evidence="2 3" key="1">
    <citation type="submission" date="2019-06" db="EMBL/GenBank/DDBJ databases">
        <title>Genomic Encyclopedia of Type Strains, Phase IV (KMG-V): Genome sequencing to study the core and pangenomes of soil and plant-associated prokaryotes.</title>
        <authorList>
            <person name="Whitman W."/>
        </authorList>
    </citation>
    <scope>NUCLEOTIDE SEQUENCE [LARGE SCALE GENOMIC DNA]</scope>
    <source>
        <strain evidence="2 3">BR 10556</strain>
    </source>
</reference>
<evidence type="ECO:0000313" key="3">
    <source>
        <dbReference type="Proteomes" id="UP000315914"/>
    </source>
</evidence>
<organism evidence="2 3">
    <name type="scientific">Bradyrhizobium sacchari</name>
    <dbReference type="NCBI Taxonomy" id="1399419"/>
    <lineage>
        <taxon>Bacteria</taxon>
        <taxon>Pseudomonadati</taxon>
        <taxon>Pseudomonadota</taxon>
        <taxon>Alphaproteobacteria</taxon>
        <taxon>Hyphomicrobiales</taxon>
        <taxon>Nitrobacteraceae</taxon>
        <taxon>Bradyrhizobium</taxon>
    </lineage>
</organism>
<dbReference type="AlphaFoldDB" id="A0A560IUW0"/>
<protein>
    <submittedName>
        <fullName evidence="2">Uncharacterized protein</fullName>
    </submittedName>
</protein>
<evidence type="ECO:0000313" key="2">
    <source>
        <dbReference type="EMBL" id="TWB73920.1"/>
    </source>
</evidence>
<feature type="transmembrane region" description="Helical" evidence="1">
    <location>
        <begin position="6"/>
        <end position="28"/>
    </location>
</feature>
<keyword evidence="3" id="KW-1185">Reference proteome</keyword>
<keyword evidence="1" id="KW-1133">Transmembrane helix</keyword>
<sequence length="57" mass="6081">MITATALSIDLAPAATAVASFLTCYLVVLHSAQDYVLREPTARRAPVLLRMFGPGGY</sequence>
<dbReference type="EMBL" id="VITW01000005">
    <property type="protein sequence ID" value="TWB73920.1"/>
    <property type="molecule type" value="Genomic_DNA"/>
</dbReference>
<keyword evidence="1" id="KW-0812">Transmembrane</keyword>